<feature type="domain" description="Enoyl reductase (ER)" evidence="6">
    <location>
        <begin position="10"/>
        <end position="324"/>
    </location>
</feature>
<dbReference type="SUPFAM" id="SSF50129">
    <property type="entry name" value="GroES-like"/>
    <property type="match status" value="1"/>
</dbReference>
<evidence type="ECO:0000313" key="8">
    <source>
        <dbReference type="Proteomes" id="UP001592528"/>
    </source>
</evidence>
<keyword evidence="5" id="KW-0694">RNA-binding</keyword>
<evidence type="ECO:0000256" key="1">
    <source>
        <dbReference type="ARBA" id="ARBA00004496"/>
    </source>
</evidence>
<keyword evidence="3" id="KW-0963">Cytoplasm</keyword>
<dbReference type="SUPFAM" id="SSF51735">
    <property type="entry name" value="NAD(P)-binding Rossmann-fold domains"/>
    <property type="match status" value="1"/>
</dbReference>
<dbReference type="PANTHER" id="PTHR44154:SF1">
    <property type="entry name" value="QUINONE OXIDOREDUCTASE"/>
    <property type="match status" value="1"/>
</dbReference>
<dbReference type="Proteomes" id="UP001592528">
    <property type="component" value="Unassembled WGS sequence"/>
</dbReference>
<dbReference type="CDD" id="cd08272">
    <property type="entry name" value="MDR6"/>
    <property type="match status" value="1"/>
</dbReference>
<sequence length="332" mass="33588">MRAAVLKQFATPLELADIPRPAPGPGEVLVRIAASGVNPLDTKIRAGLAAHARAVLPAVLGLDLAGTVVEVGPQVAGFAVGDEVYGLSGGVGGLQGSLAEYAAADARLLAHKPASLTMRQAAALPLSVVTAWEGLVDRARVGAGQKVLVHGGAGGIGHVAVQIARARGAEVFATASAADAETVRQLGATAIDYAGTEVQEYVAAHTGGEGFDIVFDTVGGTVLDNSFAAVRTYTGHVLSALGWGSHSLAPLSFRGATYSGVFTLLPMLTGNGRDHHGEILREAAALADAGLLKPLLDPRRYDLDTVAQAHAAVEDGSAHAKIVVDIGSAAGS</sequence>
<evidence type="ECO:0000313" key="7">
    <source>
        <dbReference type="EMBL" id="MFC1402167.1"/>
    </source>
</evidence>
<dbReference type="InterPro" id="IPR051603">
    <property type="entry name" value="Zinc-ADH_QOR/CCCR"/>
</dbReference>
<evidence type="ECO:0000256" key="2">
    <source>
        <dbReference type="ARBA" id="ARBA00011881"/>
    </source>
</evidence>
<dbReference type="InterPro" id="IPR020843">
    <property type="entry name" value="ER"/>
</dbReference>
<dbReference type="SMART" id="SM00829">
    <property type="entry name" value="PKS_ER"/>
    <property type="match status" value="1"/>
</dbReference>
<evidence type="ECO:0000256" key="3">
    <source>
        <dbReference type="ARBA" id="ARBA00022490"/>
    </source>
</evidence>
<dbReference type="InterPro" id="IPR011032">
    <property type="entry name" value="GroES-like_sf"/>
</dbReference>
<reference evidence="7 8" key="1">
    <citation type="submission" date="2024-09" db="EMBL/GenBank/DDBJ databases">
        <authorList>
            <person name="Lee S.D."/>
        </authorList>
    </citation>
    <scope>NUCLEOTIDE SEQUENCE [LARGE SCALE GENOMIC DNA]</scope>
    <source>
        <strain evidence="7 8">N1-5</strain>
    </source>
</reference>
<evidence type="ECO:0000256" key="4">
    <source>
        <dbReference type="ARBA" id="ARBA00022857"/>
    </source>
</evidence>
<dbReference type="Gene3D" id="3.40.50.720">
    <property type="entry name" value="NAD(P)-binding Rossmann-like Domain"/>
    <property type="match status" value="1"/>
</dbReference>
<keyword evidence="8" id="KW-1185">Reference proteome</keyword>
<name>A0ABV6UL39_9ACTN</name>
<dbReference type="InterPro" id="IPR036291">
    <property type="entry name" value="NAD(P)-bd_dom_sf"/>
</dbReference>
<dbReference type="PANTHER" id="PTHR44154">
    <property type="entry name" value="QUINONE OXIDOREDUCTASE"/>
    <property type="match status" value="1"/>
</dbReference>
<dbReference type="Gene3D" id="3.90.180.10">
    <property type="entry name" value="Medium-chain alcohol dehydrogenases, catalytic domain"/>
    <property type="match status" value="1"/>
</dbReference>
<evidence type="ECO:0000259" key="6">
    <source>
        <dbReference type="SMART" id="SM00829"/>
    </source>
</evidence>
<organism evidence="7 8">
    <name type="scientific">Streptacidiphilus cavernicola</name>
    <dbReference type="NCBI Taxonomy" id="3342716"/>
    <lineage>
        <taxon>Bacteria</taxon>
        <taxon>Bacillati</taxon>
        <taxon>Actinomycetota</taxon>
        <taxon>Actinomycetes</taxon>
        <taxon>Kitasatosporales</taxon>
        <taxon>Streptomycetaceae</taxon>
        <taxon>Streptacidiphilus</taxon>
    </lineage>
</organism>
<comment type="subcellular location">
    <subcellularLocation>
        <location evidence="1">Cytoplasm</location>
    </subcellularLocation>
</comment>
<gene>
    <name evidence="7" type="ORF">ACEZDJ_12800</name>
</gene>
<dbReference type="Pfam" id="PF08240">
    <property type="entry name" value="ADH_N"/>
    <property type="match status" value="1"/>
</dbReference>
<dbReference type="InterPro" id="IPR013154">
    <property type="entry name" value="ADH-like_N"/>
</dbReference>
<protein>
    <submittedName>
        <fullName evidence="7">Zinc-dependent alcohol dehydrogenase family protein</fullName>
    </submittedName>
</protein>
<dbReference type="EMBL" id="JBHEZZ010000005">
    <property type="protein sequence ID" value="MFC1402167.1"/>
    <property type="molecule type" value="Genomic_DNA"/>
</dbReference>
<comment type="subunit">
    <text evidence="2">Homotetramer.</text>
</comment>
<evidence type="ECO:0000256" key="5">
    <source>
        <dbReference type="ARBA" id="ARBA00022884"/>
    </source>
</evidence>
<dbReference type="PROSITE" id="PS01162">
    <property type="entry name" value="QOR_ZETA_CRYSTAL"/>
    <property type="match status" value="1"/>
</dbReference>
<keyword evidence="4" id="KW-0521">NADP</keyword>
<proteinExistence type="predicted"/>
<accession>A0ABV6UL39</accession>
<dbReference type="RefSeq" id="WP_030252588.1">
    <property type="nucleotide sequence ID" value="NZ_JBHEZZ010000005.1"/>
</dbReference>
<dbReference type="Pfam" id="PF13602">
    <property type="entry name" value="ADH_zinc_N_2"/>
    <property type="match status" value="1"/>
</dbReference>
<comment type="caution">
    <text evidence="7">The sequence shown here is derived from an EMBL/GenBank/DDBJ whole genome shotgun (WGS) entry which is preliminary data.</text>
</comment>
<dbReference type="InterPro" id="IPR002364">
    <property type="entry name" value="Quin_OxRdtase/zeta-crystal_CS"/>
</dbReference>